<accession>E1IG68</accession>
<dbReference type="HOGENOM" id="CLU_1785445_0_0_0"/>
<dbReference type="STRING" id="765420.OSCT_2319"/>
<dbReference type="eggNOG" id="ENOG502ZRGR">
    <property type="taxonomic scope" value="Bacteria"/>
</dbReference>
<gene>
    <name evidence="1" type="ORF">OSCT_2319</name>
</gene>
<sequence length="129" mass="14078">MRFLPLLFLLFFLSGCLLLSGEETSIDLVDQSGILSTTFVSGEGSEERTLRVSEGPTTLQVIVIVGVESGDLQIEILQPDGAVVFALAAQPDSQLTRSSWVRSDDQGQIRYRVTARGARNGSYQIFVQP</sequence>
<dbReference type="AlphaFoldDB" id="E1IG68"/>
<dbReference type="EMBL" id="ADVR01000101">
    <property type="protein sequence ID" value="EFO79802.1"/>
    <property type="molecule type" value="Genomic_DNA"/>
</dbReference>
<proteinExistence type="predicted"/>
<evidence type="ECO:0000313" key="2">
    <source>
        <dbReference type="Proteomes" id="UP000054010"/>
    </source>
</evidence>
<keyword evidence="2" id="KW-1185">Reference proteome</keyword>
<name>E1IG68_9CHLR</name>
<dbReference type="PROSITE" id="PS51257">
    <property type="entry name" value="PROKAR_LIPOPROTEIN"/>
    <property type="match status" value="1"/>
</dbReference>
<reference evidence="1 2" key="1">
    <citation type="journal article" date="2011" name="J. Bacteriol.">
        <title>Draft genome sequence of the anoxygenic filamentous phototrophic bacterium Oscillochloris trichoides subsp. DG-6.</title>
        <authorList>
            <person name="Kuznetsov B.B."/>
            <person name="Ivanovsky R.N."/>
            <person name="Keppen O.I."/>
            <person name="Sukhacheva M.V."/>
            <person name="Bumazhkin B.K."/>
            <person name="Patutina E.O."/>
            <person name="Beletsky A.V."/>
            <person name="Mardanov A.V."/>
            <person name="Baslerov R.V."/>
            <person name="Panteleeva A.N."/>
            <person name="Kolganova T.V."/>
            <person name="Ravin N.V."/>
            <person name="Skryabin K.G."/>
        </authorList>
    </citation>
    <scope>NUCLEOTIDE SEQUENCE [LARGE SCALE GENOMIC DNA]</scope>
    <source>
        <strain evidence="1 2">DG-6</strain>
    </source>
</reference>
<dbReference type="OrthoDB" id="162487at2"/>
<protein>
    <submittedName>
        <fullName evidence="1">Uncharacterized protein</fullName>
    </submittedName>
</protein>
<evidence type="ECO:0000313" key="1">
    <source>
        <dbReference type="EMBL" id="EFO79802.1"/>
    </source>
</evidence>
<comment type="caution">
    <text evidence="1">The sequence shown here is derived from an EMBL/GenBank/DDBJ whole genome shotgun (WGS) entry which is preliminary data.</text>
</comment>
<organism evidence="1 2">
    <name type="scientific">Oscillochloris trichoides DG-6</name>
    <dbReference type="NCBI Taxonomy" id="765420"/>
    <lineage>
        <taxon>Bacteria</taxon>
        <taxon>Bacillati</taxon>
        <taxon>Chloroflexota</taxon>
        <taxon>Chloroflexia</taxon>
        <taxon>Chloroflexales</taxon>
        <taxon>Chloroflexineae</taxon>
        <taxon>Oscillochloridaceae</taxon>
        <taxon>Oscillochloris</taxon>
    </lineage>
</organism>
<dbReference type="Proteomes" id="UP000054010">
    <property type="component" value="Unassembled WGS sequence"/>
</dbReference>